<dbReference type="Proteomes" id="UP000574067">
    <property type="component" value="Unassembled WGS sequence"/>
</dbReference>
<dbReference type="GO" id="GO:0009166">
    <property type="term" value="P:nucleotide catabolic process"/>
    <property type="evidence" value="ECO:0007669"/>
    <property type="project" value="TreeGrafter"/>
</dbReference>
<dbReference type="AlphaFoldDB" id="A0A848FDN7"/>
<dbReference type="GO" id="GO:0006206">
    <property type="term" value="P:pyrimidine nucleobase metabolic process"/>
    <property type="evidence" value="ECO:0007669"/>
    <property type="project" value="TreeGrafter"/>
</dbReference>
<dbReference type="InterPro" id="IPR023214">
    <property type="entry name" value="HAD_sf"/>
</dbReference>
<dbReference type="PANTHER" id="PTHR47438">
    <property type="entry name" value="PHOSPHATE METABOLISM PROTEIN 8-RELATED"/>
    <property type="match status" value="1"/>
</dbReference>
<proteinExistence type="predicted"/>
<dbReference type="RefSeq" id="WP_169162465.1">
    <property type="nucleotide sequence ID" value="NZ_JABBFW010000019.1"/>
</dbReference>
<dbReference type="SFLD" id="SFLDS00003">
    <property type="entry name" value="Haloacid_Dehalogenase"/>
    <property type="match status" value="1"/>
</dbReference>
<dbReference type="PANTHER" id="PTHR47438:SF1">
    <property type="entry name" value="PHOSPHATE METABOLISM PROTEIN 8-RELATED"/>
    <property type="match status" value="1"/>
</dbReference>
<dbReference type="InterPro" id="IPR036412">
    <property type="entry name" value="HAD-like_sf"/>
</dbReference>
<dbReference type="EMBL" id="JABBFW010000019">
    <property type="protein sequence ID" value="NML17564.1"/>
    <property type="molecule type" value="Genomic_DNA"/>
</dbReference>
<dbReference type="SFLD" id="SFLDG01129">
    <property type="entry name" value="C1.5:_HAD__Beta-PGM__Phosphata"/>
    <property type="match status" value="1"/>
</dbReference>
<dbReference type="Gene3D" id="3.40.50.1000">
    <property type="entry name" value="HAD superfamily/HAD-like"/>
    <property type="match status" value="1"/>
</dbReference>
<dbReference type="PRINTS" id="PR00413">
    <property type="entry name" value="HADHALOGNASE"/>
</dbReference>
<reference evidence="1 2" key="1">
    <citation type="submission" date="2020-04" db="EMBL/GenBank/DDBJ databases">
        <title>Azohydromonas sp. isolated from soil.</title>
        <authorList>
            <person name="Dahal R.H."/>
        </authorList>
    </citation>
    <scope>NUCLEOTIDE SEQUENCE [LARGE SCALE GENOMIC DNA]</scope>
    <source>
        <strain evidence="1 2">G-1-1-14</strain>
    </source>
</reference>
<evidence type="ECO:0000313" key="1">
    <source>
        <dbReference type="EMBL" id="NML17564.1"/>
    </source>
</evidence>
<dbReference type="NCBIfam" id="TIGR01993">
    <property type="entry name" value="Pyr-5-nucltdase"/>
    <property type="match status" value="1"/>
</dbReference>
<dbReference type="Pfam" id="PF00702">
    <property type="entry name" value="Hydrolase"/>
    <property type="match status" value="1"/>
</dbReference>
<gene>
    <name evidence="1" type="ORF">HHL10_21585</name>
</gene>
<comment type="caution">
    <text evidence="1">The sequence shown here is derived from an EMBL/GenBank/DDBJ whole genome shotgun (WGS) entry which is preliminary data.</text>
</comment>
<dbReference type="NCBIfam" id="TIGR01509">
    <property type="entry name" value="HAD-SF-IA-v3"/>
    <property type="match status" value="1"/>
</dbReference>
<evidence type="ECO:0000313" key="2">
    <source>
        <dbReference type="Proteomes" id="UP000574067"/>
    </source>
</evidence>
<dbReference type="SFLD" id="SFLDG01132">
    <property type="entry name" value="C1.5.3:_5'-Nucleotidase_Like"/>
    <property type="match status" value="1"/>
</dbReference>
<sequence>MAQPAVRRGAAVWLFDLDNTLHDASAAVFGVLSPAMTDYIATELGLEHAEADALRRRYWQRYGATLLGLIRHHAVKPAHFLHQTHLLPGLEEKLRSHAHDVAALKRLKGRKYILTNAPRAYALRVLRTLGLLQLFDGVLTIEDMRVFGHWRPKPDTRMLQRVCVRLGVAPQRCVLVEDTLEHQKGARRIGMGTVWMQRWARRAGARCSSRPPYVDRRVRRLSALCR</sequence>
<dbReference type="InterPro" id="IPR006439">
    <property type="entry name" value="HAD-SF_hydro_IA"/>
</dbReference>
<dbReference type="Gene3D" id="1.10.150.450">
    <property type="match status" value="1"/>
</dbReference>
<dbReference type="SUPFAM" id="SSF56784">
    <property type="entry name" value="HAD-like"/>
    <property type="match status" value="1"/>
</dbReference>
<accession>A0A848FDN7</accession>
<keyword evidence="2" id="KW-1185">Reference proteome</keyword>
<protein>
    <submittedName>
        <fullName evidence="1">Pyrimidine 5'-nucleotidase</fullName>
    </submittedName>
</protein>
<organism evidence="1 2">
    <name type="scientific">Azohydromonas caseinilytica</name>
    <dbReference type="NCBI Taxonomy" id="2728836"/>
    <lineage>
        <taxon>Bacteria</taxon>
        <taxon>Pseudomonadati</taxon>
        <taxon>Pseudomonadota</taxon>
        <taxon>Betaproteobacteria</taxon>
        <taxon>Burkholderiales</taxon>
        <taxon>Sphaerotilaceae</taxon>
        <taxon>Azohydromonas</taxon>
    </lineage>
</organism>
<dbReference type="GO" id="GO:0008252">
    <property type="term" value="F:nucleotidase activity"/>
    <property type="evidence" value="ECO:0007669"/>
    <property type="project" value="TreeGrafter"/>
</dbReference>
<dbReference type="InterPro" id="IPR052791">
    <property type="entry name" value="SSM1_domain"/>
</dbReference>
<dbReference type="InterPro" id="IPR010237">
    <property type="entry name" value="Pyr-5-nucltdase"/>
</dbReference>
<name>A0A848FDN7_9BURK</name>